<protein>
    <submittedName>
        <fullName evidence="6">Carbohydrate ABC transporter substrate-binding protein, CUT1 family</fullName>
    </submittedName>
</protein>
<feature type="region of interest" description="Disordered" evidence="4">
    <location>
        <begin position="76"/>
        <end position="95"/>
    </location>
</feature>
<reference evidence="6 7" key="1">
    <citation type="submission" date="2016-10" db="EMBL/GenBank/DDBJ databases">
        <authorList>
            <person name="de Groot N.N."/>
        </authorList>
    </citation>
    <scope>NUCLEOTIDE SEQUENCE [LARGE SCALE GENOMIC DNA]</scope>
    <source>
        <strain evidence="6 7">M79</strain>
    </source>
</reference>
<evidence type="ECO:0000313" key="6">
    <source>
        <dbReference type="EMBL" id="SFL21367.1"/>
    </source>
</evidence>
<feature type="signal peptide" evidence="5">
    <location>
        <begin position="1"/>
        <end position="24"/>
    </location>
</feature>
<proteinExistence type="inferred from homology"/>
<evidence type="ECO:0000256" key="4">
    <source>
        <dbReference type="SAM" id="MobiDB-lite"/>
    </source>
</evidence>
<dbReference type="Proteomes" id="UP000181969">
    <property type="component" value="Unassembled WGS sequence"/>
</dbReference>
<dbReference type="PANTHER" id="PTHR30061">
    <property type="entry name" value="MALTOSE-BINDING PERIPLASMIC PROTEIN"/>
    <property type="match status" value="1"/>
</dbReference>
<dbReference type="AlphaFoldDB" id="A0A1I4FWJ9"/>
<evidence type="ECO:0000256" key="2">
    <source>
        <dbReference type="ARBA" id="ARBA00022448"/>
    </source>
</evidence>
<keyword evidence="3 5" id="KW-0732">Signal</keyword>
<organism evidence="6 7">
    <name type="scientific">Lactococcus garvieae</name>
    <dbReference type="NCBI Taxonomy" id="1363"/>
    <lineage>
        <taxon>Bacteria</taxon>
        <taxon>Bacillati</taxon>
        <taxon>Bacillota</taxon>
        <taxon>Bacilli</taxon>
        <taxon>Lactobacillales</taxon>
        <taxon>Streptococcaceae</taxon>
        <taxon>Lactococcus</taxon>
    </lineage>
</organism>
<dbReference type="Pfam" id="PF13416">
    <property type="entry name" value="SBP_bac_8"/>
    <property type="match status" value="1"/>
</dbReference>
<keyword evidence="2" id="KW-0813">Transport</keyword>
<dbReference type="PANTHER" id="PTHR30061:SF50">
    <property type="entry name" value="MALTOSE_MALTODEXTRIN-BINDING PERIPLASMIC PROTEIN"/>
    <property type="match status" value="1"/>
</dbReference>
<dbReference type="RefSeq" id="WP_074750612.1">
    <property type="nucleotide sequence ID" value="NZ_CAXVJC010000004.1"/>
</dbReference>
<dbReference type="GO" id="GO:0015768">
    <property type="term" value="P:maltose transport"/>
    <property type="evidence" value="ECO:0007669"/>
    <property type="project" value="TreeGrafter"/>
</dbReference>
<dbReference type="OrthoDB" id="9766758at2"/>
<dbReference type="EMBL" id="FOTJ01000002">
    <property type="protein sequence ID" value="SFL21367.1"/>
    <property type="molecule type" value="Genomic_DNA"/>
</dbReference>
<evidence type="ECO:0000256" key="5">
    <source>
        <dbReference type="SAM" id="SignalP"/>
    </source>
</evidence>
<evidence type="ECO:0000256" key="1">
    <source>
        <dbReference type="ARBA" id="ARBA00008520"/>
    </source>
</evidence>
<dbReference type="GO" id="GO:1901982">
    <property type="term" value="F:maltose binding"/>
    <property type="evidence" value="ECO:0007669"/>
    <property type="project" value="TreeGrafter"/>
</dbReference>
<dbReference type="Gene3D" id="3.40.190.10">
    <property type="entry name" value="Periplasmic binding protein-like II"/>
    <property type="match status" value="2"/>
</dbReference>
<dbReference type="GO" id="GO:0042956">
    <property type="term" value="P:maltodextrin transmembrane transport"/>
    <property type="evidence" value="ECO:0007669"/>
    <property type="project" value="TreeGrafter"/>
</dbReference>
<dbReference type="GO" id="GO:0055052">
    <property type="term" value="C:ATP-binding cassette (ABC) transporter complex, substrate-binding subunit-containing"/>
    <property type="evidence" value="ECO:0007669"/>
    <property type="project" value="TreeGrafter"/>
</dbReference>
<feature type="compositionally biased region" description="Polar residues" evidence="4">
    <location>
        <begin position="76"/>
        <end position="88"/>
    </location>
</feature>
<sequence>MNTWKKIALSSASLIALASLVACGNSKDSGSTTSASSDAKDHKGAVKLWVDPANVASYKDLIKNFNKEYPNIKVTVTQSPNGSANAKQDVSKDPSQAADVFKVPNDQLGAMAEAGYINPLSPSATDWVKSNDISIAVDAVSWKGKLYAYPQDEQSNIVYYNKAKFSEAPKDWADFTAETPIGTDFTNSYNWYPVFLANGTQLFGKDGETVDGTDANTKAGVQAMTWFAQQKANPGVKQSGTALLADLKSGKTQAILDGPWDGSTVKEILGDNFGATTLPTADFGSGSKQMQAFSGVGTLAVNSQSEDPVAASALAQYLSNTESQLALYKANNAIPVSKEAQKDSEVAKDPVALAVIKQVENDTLMPKMPQMATFWNLAAPLIENAYTGKTPATQYQAQLDNFVKSISSATE</sequence>
<evidence type="ECO:0000256" key="3">
    <source>
        <dbReference type="ARBA" id="ARBA00022729"/>
    </source>
</evidence>
<feature type="chain" id="PRO_5038661194" evidence="5">
    <location>
        <begin position="25"/>
        <end position="411"/>
    </location>
</feature>
<name>A0A1I4FWJ9_9LACT</name>
<accession>A0A1I4FWJ9</accession>
<evidence type="ECO:0000313" key="7">
    <source>
        <dbReference type="Proteomes" id="UP000181969"/>
    </source>
</evidence>
<dbReference type="SUPFAM" id="SSF53850">
    <property type="entry name" value="Periplasmic binding protein-like II"/>
    <property type="match status" value="1"/>
</dbReference>
<dbReference type="InterPro" id="IPR006059">
    <property type="entry name" value="SBP"/>
</dbReference>
<comment type="similarity">
    <text evidence="1">Belongs to the bacterial solute-binding protein 1 family.</text>
</comment>
<gene>
    <name evidence="6" type="ORF">SAMN05216438_102213</name>
</gene>
<dbReference type="PROSITE" id="PS51257">
    <property type="entry name" value="PROKAR_LIPOPROTEIN"/>
    <property type="match status" value="1"/>
</dbReference>